<dbReference type="Pfam" id="PF11213">
    <property type="entry name" value="DUF3006"/>
    <property type="match status" value="1"/>
</dbReference>
<gene>
    <name evidence="1" type="ORF">ACFSCZ_16105</name>
</gene>
<keyword evidence="2" id="KW-1185">Reference proteome</keyword>
<accession>A0ABW4KJS3</accession>
<dbReference type="RefSeq" id="WP_380775305.1">
    <property type="nucleotide sequence ID" value="NZ_JBHUEO010000063.1"/>
</dbReference>
<reference evidence="2" key="1">
    <citation type="journal article" date="2019" name="Int. J. Syst. Evol. Microbiol.">
        <title>The Global Catalogue of Microorganisms (GCM) 10K type strain sequencing project: providing services to taxonomists for standard genome sequencing and annotation.</title>
        <authorList>
            <consortium name="The Broad Institute Genomics Platform"/>
            <consortium name="The Broad Institute Genome Sequencing Center for Infectious Disease"/>
            <person name="Wu L."/>
            <person name="Ma J."/>
        </authorList>
    </citation>
    <scope>NUCLEOTIDE SEQUENCE [LARGE SCALE GENOMIC DNA]</scope>
    <source>
        <strain evidence="2">CGMCC 1.12295</strain>
    </source>
</reference>
<protein>
    <submittedName>
        <fullName evidence="1">DUF3006 domain-containing protein</fullName>
    </submittedName>
</protein>
<evidence type="ECO:0000313" key="1">
    <source>
        <dbReference type="EMBL" id="MFD1708240.1"/>
    </source>
</evidence>
<evidence type="ECO:0000313" key="2">
    <source>
        <dbReference type="Proteomes" id="UP001597301"/>
    </source>
</evidence>
<proteinExistence type="predicted"/>
<comment type="caution">
    <text evidence="1">The sequence shown here is derived from an EMBL/GenBank/DDBJ whole genome shotgun (WGS) entry which is preliminary data.</text>
</comment>
<name>A0ABW4KJS3_9BACI</name>
<sequence length="70" mass="8099">MKGIIDRYEGDWVVVEIDGETKDFKKTIFPEEAAVGDVVEIKGNQVTVLKDETEKLRKEINDLMNEVWED</sequence>
<dbReference type="EMBL" id="JBHUEO010000063">
    <property type="protein sequence ID" value="MFD1708240.1"/>
    <property type="molecule type" value="Genomic_DNA"/>
</dbReference>
<dbReference type="InterPro" id="IPR021377">
    <property type="entry name" value="DUF3006"/>
</dbReference>
<organism evidence="1 2">
    <name type="scientific">Siminovitchia sediminis</name>
    <dbReference type="NCBI Taxonomy" id="1274353"/>
    <lineage>
        <taxon>Bacteria</taxon>
        <taxon>Bacillati</taxon>
        <taxon>Bacillota</taxon>
        <taxon>Bacilli</taxon>
        <taxon>Bacillales</taxon>
        <taxon>Bacillaceae</taxon>
        <taxon>Siminovitchia</taxon>
    </lineage>
</organism>
<dbReference type="Proteomes" id="UP001597301">
    <property type="component" value="Unassembled WGS sequence"/>
</dbReference>